<name>A0A6I0D720_BRUAN</name>
<dbReference type="Gene3D" id="1.10.10.10">
    <property type="entry name" value="Winged helix-like DNA-binding domain superfamily/Winged helix DNA-binding domain"/>
    <property type="match status" value="1"/>
</dbReference>
<dbReference type="InterPro" id="IPR036388">
    <property type="entry name" value="WH-like_DNA-bd_sf"/>
</dbReference>
<dbReference type="EMBL" id="WBWS01000010">
    <property type="protein sequence ID" value="KAB2769862.1"/>
    <property type="molecule type" value="Genomic_DNA"/>
</dbReference>
<evidence type="ECO:0000256" key="2">
    <source>
        <dbReference type="ARBA" id="ARBA00023015"/>
    </source>
</evidence>
<dbReference type="PRINTS" id="PR00039">
    <property type="entry name" value="HTHLYSR"/>
</dbReference>
<evidence type="ECO:0000256" key="4">
    <source>
        <dbReference type="ARBA" id="ARBA00023163"/>
    </source>
</evidence>
<dbReference type="InterPro" id="IPR000847">
    <property type="entry name" value="LysR_HTH_N"/>
</dbReference>
<dbReference type="GO" id="GO:0003677">
    <property type="term" value="F:DNA binding"/>
    <property type="evidence" value="ECO:0007669"/>
    <property type="project" value="UniProtKB-KW"/>
</dbReference>
<gene>
    <name evidence="5" type="ORF">F9L04_11495</name>
</gene>
<dbReference type="InterPro" id="IPR005119">
    <property type="entry name" value="LysR_subst-bd"/>
</dbReference>
<dbReference type="PROSITE" id="PS50931">
    <property type="entry name" value="HTH_LYSR"/>
    <property type="match status" value="1"/>
</dbReference>
<dbReference type="AlphaFoldDB" id="A0A6I0D720"/>
<comment type="similarity">
    <text evidence="1">Belongs to the LysR transcriptional regulatory family.</text>
</comment>
<evidence type="ECO:0000256" key="3">
    <source>
        <dbReference type="ARBA" id="ARBA00023125"/>
    </source>
</evidence>
<dbReference type="Pfam" id="PF03466">
    <property type="entry name" value="LysR_substrate"/>
    <property type="match status" value="1"/>
</dbReference>
<keyword evidence="3" id="KW-0238">DNA-binding</keyword>
<dbReference type="GO" id="GO:0003700">
    <property type="term" value="F:DNA-binding transcription factor activity"/>
    <property type="evidence" value="ECO:0007669"/>
    <property type="project" value="InterPro"/>
</dbReference>
<dbReference type="PANTHER" id="PTHR30346:SF0">
    <property type="entry name" value="HCA OPERON TRANSCRIPTIONAL ACTIVATOR HCAR"/>
    <property type="match status" value="1"/>
</dbReference>
<dbReference type="RefSeq" id="WP_125271074.1">
    <property type="nucleotide sequence ID" value="NZ_WBWR01000005.1"/>
</dbReference>
<proteinExistence type="inferred from homology"/>
<sequence>MPDLALDLRYLRYALLVAEHGSFRRAADAVAMSQSTVSRRVQLLERRLGVPLFTRSRTGAKLTAAGARFLQNAAFGASHLHQAVKDMQTAHHGDTGEIRIGLMTSLASGFLPNLVGEYHSRFRGVEVKIEESTSEVAAANLLSGRIDVAFLPREPQLAGCKTVQLWTERLFLALPKRHLLATAESVSWADVRNETFLIPAGIAGAELDQYLLRQLSRSDSEPRISIQGVGRDNLLNMVGEGFGISLILSSTSGGAHKEVVFVPISDGLEDIRFSAVWSPKNHNPALKHFLDLATGKARWNAIVNQADSAR</sequence>
<accession>A0A6I0D720</accession>
<reference evidence="5 6" key="1">
    <citation type="submission" date="2019-09" db="EMBL/GenBank/DDBJ databases">
        <title>Taxonomic organization of the family Brucellaceae based on a phylogenomic approach.</title>
        <authorList>
            <person name="Leclercq S."/>
            <person name="Cloeckaert A."/>
            <person name="Zygmunt M.S."/>
        </authorList>
    </citation>
    <scope>NUCLEOTIDE SEQUENCE [LARGE SCALE GENOMIC DNA]</scope>
    <source>
        <strain evidence="5 6">LMG 3313</strain>
    </source>
</reference>
<dbReference type="Proteomes" id="UP000481876">
    <property type="component" value="Unassembled WGS sequence"/>
</dbReference>
<evidence type="ECO:0000256" key="1">
    <source>
        <dbReference type="ARBA" id="ARBA00009437"/>
    </source>
</evidence>
<comment type="caution">
    <text evidence="5">The sequence shown here is derived from an EMBL/GenBank/DDBJ whole genome shotgun (WGS) entry which is preliminary data.</text>
</comment>
<dbReference type="InterPro" id="IPR036390">
    <property type="entry name" value="WH_DNA-bd_sf"/>
</dbReference>
<dbReference type="FunFam" id="1.10.10.10:FF:000001">
    <property type="entry name" value="LysR family transcriptional regulator"/>
    <property type="match status" value="1"/>
</dbReference>
<dbReference type="Gene3D" id="3.40.190.10">
    <property type="entry name" value="Periplasmic binding protein-like II"/>
    <property type="match status" value="2"/>
</dbReference>
<keyword evidence="2" id="KW-0805">Transcription regulation</keyword>
<keyword evidence="4" id="KW-0804">Transcription</keyword>
<dbReference type="CDD" id="cd08414">
    <property type="entry name" value="PBP2_LTTR_aromatics_like"/>
    <property type="match status" value="1"/>
</dbReference>
<protein>
    <submittedName>
        <fullName evidence="5">LysR family transcriptional regulator</fullName>
    </submittedName>
</protein>
<dbReference type="Pfam" id="PF00126">
    <property type="entry name" value="HTH_1"/>
    <property type="match status" value="1"/>
</dbReference>
<evidence type="ECO:0000313" key="5">
    <source>
        <dbReference type="EMBL" id="KAB2769862.1"/>
    </source>
</evidence>
<dbReference type="GO" id="GO:0032993">
    <property type="term" value="C:protein-DNA complex"/>
    <property type="evidence" value="ECO:0007669"/>
    <property type="project" value="TreeGrafter"/>
</dbReference>
<organism evidence="5 6">
    <name type="scientific">Brucella anthropi</name>
    <name type="common">Ochrobactrum anthropi</name>
    <dbReference type="NCBI Taxonomy" id="529"/>
    <lineage>
        <taxon>Bacteria</taxon>
        <taxon>Pseudomonadati</taxon>
        <taxon>Pseudomonadota</taxon>
        <taxon>Alphaproteobacteria</taxon>
        <taxon>Hyphomicrobiales</taxon>
        <taxon>Brucellaceae</taxon>
        <taxon>Brucella/Ochrobactrum group</taxon>
        <taxon>Brucella</taxon>
    </lineage>
</organism>
<dbReference type="SUPFAM" id="SSF53850">
    <property type="entry name" value="Periplasmic binding protein-like II"/>
    <property type="match status" value="1"/>
</dbReference>
<dbReference type="PANTHER" id="PTHR30346">
    <property type="entry name" value="TRANSCRIPTIONAL DUAL REGULATOR HCAR-RELATED"/>
    <property type="match status" value="1"/>
</dbReference>
<evidence type="ECO:0000313" key="6">
    <source>
        <dbReference type="Proteomes" id="UP000481876"/>
    </source>
</evidence>
<dbReference type="SUPFAM" id="SSF46785">
    <property type="entry name" value="Winged helix' DNA-binding domain"/>
    <property type="match status" value="1"/>
</dbReference>